<dbReference type="Proteomes" id="UP001165590">
    <property type="component" value="Unassembled WGS sequence"/>
</dbReference>
<reference evidence="1" key="1">
    <citation type="journal article" date="2022" name="bioRxiv">
        <title>Discovery and biosynthetic assessment of Streptomyces ortus sp nov. isolated from a deep-sea sponge.</title>
        <authorList>
            <person name="Williams S.E."/>
        </authorList>
    </citation>
    <scope>NUCLEOTIDE SEQUENCE</scope>
    <source>
        <strain evidence="1">A15ISP2-DRY2</strain>
    </source>
</reference>
<dbReference type="EMBL" id="JAIFZO010000002">
    <property type="protein sequence ID" value="MCX4232801.1"/>
    <property type="molecule type" value="Genomic_DNA"/>
</dbReference>
<accession>A0ABT3V342</accession>
<evidence type="ECO:0000313" key="1">
    <source>
        <dbReference type="EMBL" id="MCX4232801.1"/>
    </source>
</evidence>
<sequence length="398" mass="42686">MSDFGTITVGRIALREVFSVQESGGDSRKLSVDGQEASTDLTRAQVMARHDSLLALEGTVVPVTFTNKTECNGYYTVESVGADLTEWPGGTTVKTDWKLSLTRLGTQGETDLQTRLTGARRSNPYNLAGERWHAPPIGHYGYYTGSTNPTSMTRTGEDGAITVYRAVPSTFSPRWGCAAGDYMRGRVQFRSAGSELTGVDQECSTTVWQLSNGLVNVVPSASASLDVQAYTGGAWRSKLWRVFSDTSTEVTSWDAVTLLHNEPEAVCVRFTKSLNPGRLHLDLTLRRGSRFVEGYLHRGTADTLTVRLATMENNTAPASGEYVTASGNDAAGNRFIIGSASNFTPHASGGLSLAATTRLDFFLGAVAGGGTAAAGDTAPVLRDQYLGALPERIYGVRR</sequence>
<protein>
    <submittedName>
        <fullName evidence="1">Uncharacterized protein</fullName>
    </submittedName>
</protein>
<keyword evidence="2" id="KW-1185">Reference proteome</keyword>
<name>A0ABT3V342_9ACTN</name>
<gene>
    <name evidence="1" type="ORF">K3769_08435</name>
</gene>
<comment type="caution">
    <text evidence="1">The sequence shown here is derived from an EMBL/GenBank/DDBJ whole genome shotgun (WGS) entry which is preliminary data.</text>
</comment>
<dbReference type="RefSeq" id="WP_267025808.1">
    <property type="nucleotide sequence ID" value="NZ_JAIFZO010000002.1"/>
</dbReference>
<evidence type="ECO:0000313" key="2">
    <source>
        <dbReference type="Proteomes" id="UP001165590"/>
    </source>
</evidence>
<proteinExistence type="predicted"/>
<organism evidence="1 2">
    <name type="scientific">Streptomyces ortus</name>
    <dbReference type="NCBI Taxonomy" id="2867268"/>
    <lineage>
        <taxon>Bacteria</taxon>
        <taxon>Bacillati</taxon>
        <taxon>Actinomycetota</taxon>
        <taxon>Actinomycetes</taxon>
        <taxon>Kitasatosporales</taxon>
        <taxon>Streptomycetaceae</taxon>
        <taxon>Streptomyces</taxon>
    </lineage>
</organism>